<dbReference type="PROSITE" id="PS50987">
    <property type="entry name" value="HTH_ARSR_2"/>
    <property type="match status" value="1"/>
</dbReference>
<accession>Q2L1N5</accession>
<dbReference type="PANTHER" id="PTHR33154:SF32">
    <property type="entry name" value="TRANSCRIPTIONAL REGULATORY PROTEIN"/>
    <property type="match status" value="1"/>
</dbReference>
<dbReference type="GO" id="GO:0003677">
    <property type="term" value="F:DNA binding"/>
    <property type="evidence" value="ECO:0007669"/>
    <property type="project" value="UniProtKB-KW"/>
</dbReference>
<evidence type="ECO:0000256" key="1">
    <source>
        <dbReference type="ARBA" id="ARBA00023015"/>
    </source>
</evidence>
<keyword evidence="7" id="KW-1185">Reference proteome</keyword>
<dbReference type="CDD" id="cd00090">
    <property type="entry name" value="HTH_ARSR"/>
    <property type="match status" value="1"/>
</dbReference>
<dbReference type="AlphaFoldDB" id="Q2L1N5"/>
<dbReference type="Gene3D" id="1.10.10.10">
    <property type="entry name" value="Winged helix-like DNA-binding domain superfamily/Winged helix DNA-binding domain"/>
    <property type="match status" value="1"/>
</dbReference>
<keyword evidence="4" id="KW-0812">Transmembrane</keyword>
<reference evidence="6 7" key="1">
    <citation type="journal article" date="2006" name="J. Bacteriol.">
        <title>Comparison of the genome sequence of the poultry pathogen Bordetella avium with those of B. bronchiseptica, B. pertussis, and B. parapertussis reveals extensive diversity in surface structures associated with host interaction.</title>
        <authorList>
            <person name="Sebaihia M."/>
            <person name="Preston A."/>
            <person name="Maskell D.J."/>
            <person name="Kuzmiak H."/>
            <person name="Connell T.D."/>
            <person name="King N.D."/>
            <person name="Orndorff P.E."/>
            <person name="Miyamoto D.M."/>
            <person name="Thomson N.R."/>
            <person name="Harris D."/>
            <person name="Goble A."/>
            <person name="Lord A."/>
            <person name="Murphy L."/>
            <person name="Quail M.A."/>
            <person name="Rutter S."/>
            <person name="Squares R."/>
            <person name="Squares S."/>
            <person name="Woodward J."/>
            <person name="Parkhill J."/>
            <person name="Temple L.M."/>
        </authorList>
    </citation>
    <scope>NUCLEOTIDE SEQUENCE [LARGE SCALE GENOMIC DNA]</scope>
    <source>
        <strain evidence="6 7">197N</strain>
    </source>
</reference>
<keyword evidence="4" id="KW-1133">Transmembrane helix</keyword>
<evidence type="ECO:0000313" key="6">
    <source>
        <dbReference type="EMBL" id="CAJ49218.1"/>
    </source>
</evidence>
<evidence type="ECO:0000313" key="7">
    <source>
        <dbReference type="Proteomes" id="UP000001977"/>
    </source>
</evidence>
<feature type="transmembrane region" description="Helical" evidence="4">
    <location>
        <begin position="12"/>
        <end position="32"/>
    </location>
</feature>
<dbReference type="HOGENOM" id="CLU_097806_10_1_4"/>
<dbReference type="eggNOG" id="COG0640">
    <property type="taxonomic scope" value="Bacteria"/>
</dbReference>
<keyword evidence="2" id="KW-0238">DNA-binding</keyword>
<feature type="domain" description="HTH arsR-type" evidence="5">
    <location>
        <begin position="20"/>
        <end position="122"/>
    </location>
</feature>
<organism evidence="6 7">
    <name type="scientific">Bordetella avium (strain 197N)</name>
    <dbReference type="NCBI Taxonomy" id="360910"/>
    <lineage>
        <taxon>Bacteria</taxon>
        <taxon>Pseudomonadati</taxon>
        <taxon>Pseudomonadota</taxon>
        <taxon>Betaproteobacteria</taxon>
        <taxon>Burkholderiales</taxon>
        <taxon>Alcaligenaceae</taxon>
        <taxon>Bordetella</taxon>
    </lineage>
</organism>
<dbReference type="InterPro" id="IPR001845">
    <property type="entry name" value="HTH_ArsR_DNA-bd_dom"/>
</dbReference>
<dbReference type="InterPro" id="IPR051081">
    <property type="entry name" value="HTH_MetalResp_TranReg"/>
</dbReference>
<dbReference type="PANTHER" id="PTHR33154">
    <property type="entry name" value="TRANSCRIPTIONAL REGULATOR, ARSR FAMILY"/>
    <property type="match status" value="1"/>
</dbReference>
<evidence type="ECO:0000256" key="2">
    <source>
        <dbReference type="ARBA" id="ARBA00023125"/>
    </source>
</evidence>
<dbReference type="Pfam" id="PF01022">
    <property type="entry name" value="HTH_5"/>
    <property type="match status" value="1"/>
</dbReference>
<dbReference type="Proteomes" id="UP000001977">
    <property type="component" value="Chromosome"/>
</dbReference>
<keyword evidence="4" id="KW-0472">Membrane</keyword>
<dbReference type="STRING" id="360910.BAV1609"/>
<dbReference type="GO" id="GO:0003700">
    <property type="term" value="F:DNA-binding transcription factor activity"/>
    <property type="evidence" value="ECO:0007669"/>
    <property type="project" value="InterPro"/>
</dbReference>
<dbReference type="SMART" id="SM00418">
    <property type="entry name" value="HTH_ARSR"/>
    <property type="match status" value="1"/>
</dbReference>
<evidence type="ECO:0000256" key="4">
    <source>
        <dbReference type="SAM" id="Phobius"/>
    </source>
</evidence>
<proteinExistence type="predicted"/>
<sequence>MPRAAPHRSLRYLQTISLFANLLTMTALLAKLTALANPKRLKILELLAEPGRHFGPGCYDQAAGVCGLYLAQALGISPPTASSHLKLLEQAGFLTAQRIGKFTYFKRTPGASRDLADTIRSL</sequence>
<keyword evidence="3" id="KW-0804">Transcription</keyword>
<evidence type="ECO:0000256" key="3">
    <source>
        <dbReference type="ARBA" id="ARBA00023163"/>
    </source>
</evidence>
<dbReference type="EMBL" id="AM167904">
    <property type="protein sequence ID" value="CAJ49218.1"/>
    <property type="molecule type" value="Genomic_DNA"/>
</dbReference>
<dbReference type="SUPFAM" id="SSF46785">
    <property type="entry name" value="Winged helix' DNA-binding domain"/>
    <property type="match status" value="1"/>
</dbReference>
<keyword evidence="1" id="KW-0805">Transcription regulation</keyword>
<dbReference type="InterPro" id="IPR036390">
    <property type="entry name" value="WH_DNA-bd_sf"/>
</dbReference>
<dbReference type="InterPro" id="IPR011991">
    <property type="entry name" value="ArsR-like_HTH"/>
</dbReference>
<protein>
    <submittedName>
        <fullName evidence="6">ArsR-family transcriptional regulator</fullName>
    </submittedName>
</protein>
<evidence type="ECO:0000259" key="5">
    <source>
        <dbReference type="PROSITE" id="PS50987"/>
    </source>
</evidence>
<name>Q2L1N5_BORA1</name>
<dbReference type="InterPro" id="IPR036388">
    <property type="entry name" value="WH-like_DNA-bd_sf"/>
</dbReference>
<dbReference type="KEGG" id="bav:BAV1609"/>
<gene>
    <name evidence="6" type="ordered locus">BAV1609</name>
</gene>